<keyword evidence="8" id="KW-0411">Iron-sulfur</keyword>
<evidence type="ECO:0000256" key="4">
    <source>
        <dbReference type="ARBA" id="ARBA00022643"/>
    </source>
</evidence>
<evidence type="ECO:0000259" key="9">
    <source>
        <dbReference type="Pfam" id="PF00724"/>
    </source>
</evidence>
<gene>
    <name evidence="10" type="ORF">LEP1GSC179_0428</name>
</gene>
<organism evidence="10 11">
    <name type="scientific">Leptospira santarosai str. MOR084</name>
    <dbReference type="NCBI Taxonomy" id="1049984"/>
    <lineage>
        <taxon>Bacteria</taxon>
        <taxon>Pseudomonadati</taxon>
        <taxon>Spirochaetota</taxon>
        <taxon>Spirochaetia</taxon>
        <taxon>Leptospirales</taxon>
        <taxon>Leptospiraceae</taxon>
        <taxon>Leptospira</taxon>
    </lineage>
</organism>
<sequence>MKYSEIFRPIQIGSITLPNRVIMGSMHLGLEGMPMPVERMIAFYGRRFDGGACFITTGGIAVNHEGRGANVFFNFQKEEDCKELSVVANTLKPKGIFCAQLFHAGRYSYHRDLEPVSKLSIKEIENNNSAREVKRSHIIFRFSLPTYENGSESIVPTVGSFNDPSSRLSFVFTDQWFLASSSNVRPDISSSN</sequence>
<dbReference type="GO" id="GO:0051536">
    <property type="term" value="F:iron-sulfur cluster binding"/>
    <property type="evidence" value="ECO:0007669"/>
    <property type="project" value="UniProtKB-KW"/>
</dbReference>
<reference evidence="10" key="1">
    <citation type="submission" date="2012-10" db="EMBL/GenBank/DDBJ databases">
        <authorList>
            <person name="Harkins D.M."/>
            <person name="Durkin A.S."/>
            <person name="Brinkac L.M."/>
            <person name="Haft D.H."/>
            <person name="Selengut J.D."/>
            <person name="Sanka R."/>
            <person name="DePew J."/>
            <person name="Purushe J."/>
            <person name="Matthias M.A."/>
            <person name="Vinetz J.M."/>
            <person name="Sutton G.G."/>
            <person name="Nierman W.C."/>
            <person name="Fouts D.E."/>
        </authorList>
    </citation>
    <scope>NUCLEOTIDE SEQUENCE [LARGE SCALE GENOMIC DNA]</scope>
    <source>
        <strain evidence="10">MOR084</strain>
    </source>
</reference>
<dbReference type="EMBL" id="AHON02000024">
    <property type="protein sequence ID" value="EKO35049.1"/>
    <property type="molecule type" value="Genomic_DNA"/>
</dbReference>
<keyword evidence="6" id="KW-0560">Oxidoreductase</keyword>
<dbReference type="GO" id="GO:0046872">
    <property type="term" value="F:metal ion binding"/>
    <property type="evidence" value="ECO:0007669"/>
    <property type="project" value="UniProtKB-KW"/>
</dbReference>
<dbReference type="GO" id="GO:0010181">
    <property type="term" value="F:FMN binding"/>
    <property type="evidence" value="ECO:0007669"/>
    <property type="project" value="InterPro"/>
</dbReference>
<keyword evidence="5" id="KW-0479">Metal-binding</keyword>
<dbReference type="GO" id="GO:0016491">
    <property type="term" value="F:oxidoreductase activity"/>
    <property type="evidence" value="ECO:0007669"/>
    <property type="project" value="UniProtKB-KW"/>
</dbReference>
<keyword evidence="3" id="KW-0285">Flavoprotein</keyword>
<dbReference type="InterPro" id="IPR001155">
    <property type="entry name" value="OxRdtase_FMN_N"/>
</dbReference>
<keyword evidence="4" id="KW-0288">FMN</keyword>
<evidence type="ECO:0000256" key="6">
    <source>
        <dbReference type="ARBA" id="ARBA00023002"/>
    </source>
</evidence>
<evidence type="ECO:0000256" key="3">
    <source>
        <dbReference type="ARBA" id="ARBA00022630"/>
    </source>
</evidence>
<feature type="domain" description="NADH:flavin oxidoreductase/NADH oxidase N-terminal" evidence="9">
    <location>
        <begin position="5"/>
        <end position="116"/>
    </location>
</feature>
<dbReference type="InterPro" id="IPR051793">
    <property type="entry name" value="NADH:flavin_oxidoreductase"/>
</dbReference>
<evidence type="ECO:0000256" key="1">
    <source>
        <dbReference type="ARBA" id="ARBA00001917"/>
    </source>
</evidence>
<accession>A0A0E2BIP8</accession>
<evidence type="ECO:0000313" key="11">
    <source>
        <dbReference type="Proteomes" id="UP000006329"/>
    </source>
</evidence>
<keyword evidence="7" id="KW-0408">Iron</keyword>
<comment type="cofactor">
    <cofactor evidence="1">
        <name>FMN</name>
        <dbReference type="ChEBI" id="CHEBI:58210"/>
    </cofactor>
</comment>
<evidence type="ECO:0000313" key="10">
    <source>
        <dbReference type="EMBL" id="EKO35049.1"/>
    </source>
</evidence>
<proteinExistence type="predicted"/>
<protein>
    <submittedName>
        <fullName evidence="10">Oxidoreductase, FAD/FMN dependent domain protein</fullName>
    </submittedName>
</protein>
<dbReference type="Pfam" id="PF00724">
    <property type="entry name" value="Oxidored_FMN"/>
    <property type="match status" value="1"/>
</dbReference>
<comment type="cofactor">
    <cofactor evidence="2">
        <name>[4Fe-4S] cluster</name>
        <dbReference type="ChEBI" id="CHEBI:49883"/>
    </cofactor>
</comment>
<name>A0A0E2BIP8_9LEPT</name>
<dbReference type="SUPFAM" id="SSF51395">
    <property type="entry name" value="FMN-linked oxidoreductases"/>
    <property type="match status" value="1"/>
</dbReference>
<comment type="caution">
    <text evidence="10">The sequence shown here is derived from an EMBL/GenBank/DDBJ whole genome shotgun (WGS) entry which is preliminary data.</text>
</comment>
<dbReference type="PANTHER" id="PTHR42917">
    <property type="entry name" value="2,4-DIENOYL-COA REDUCTASE"/>
    <property type="match status" value="1"/>
</dbReference>
<keyword evidence="11" id="KW-1185">Reference proteome</keyword>
<dbReference type="Gene3D" id="3.20.20.70">
    <property type="entry name" value="Aldolase class I"/>
    <property type="match status" value="1"/>
</dbReference>
<dbReference type="InterPro" id="IPR013785">
    <property type="entry name" value="Aldolase_TIM"/>
</dbReference>
<evidence type="ECO:0000256" key="7">
    <source>
        <dbReference type="ARBA" id="ARBA00023004"/>
    </source>
</evidence>
<dbReference type="PANTHER" id="PTHR42917:SF2">
    <property type="entry name" value="2,4-DIENOYL-COA REDUCTASE [(2E)-ENOYL-COA-PRODUCING]"/>
    <property type="match status" value="1"/>
</dbReference>
<evidence type="ECO:0000256" key="2">
    <source>
        <dbReference type="ARBA" id="ARBA00001966"/>
    </source>
</evidence>
<evidence type="ECO:0000256" key="5">
    <source>
        <dbReference type="ARBA" id="ARBA00022723"/>
    </source>
</evidence>
<dbReference type="Proteomes" id="UP000006329">
    <property type="component" value="Unassembled WGS sequence"/>
</dbReference>
<dbReference type="AlphaFoldDB" id="A0A0E2BIP8"/>
<evidence type="ECO:0000256" key="8">
    <source>
        <dbReference type="ARBA" id="ARBA00023014"/>
    </source>
</evidence>